<protein>
    <submittedName>
        <fullName evidence="2">Uncharacterized protein</fullName>
    </submittedName>
</protein>
<dbReference type="PANTHER" id="PTHR34572">
    <property type="entry name" value="GOLGIN FAMILY A PROTEIN"/>
    <property type="match status" value="1"/>
</dbReference>
<dbReference type="EMBL" id="GISG01047066">
    <property type="protein sequence ID" value="MBA4624285.1"/>
    <property type="molecule type" value="Transcribed_RNA"/>
</dbReference>
<evidence type="ECO:0000313" key="2">
    <source>
        <dbReference type="EMBL" id="MBA4624284.1"/>
    </source>
</evidence>
<feature type="compositionally biased region" description="Low complexity" evidence="1">
    <location>
        <begin position="11"/>
        <end position="44"/>
    </location>
</feature>
<organism evidence="2">
    <name type="scientific">Opuntia streptacantha</name>
    <name type="common">Prickly pear cactus</name>
    <name type="synonym">Opuntia cardona</name>
    <dbReference type="NCBI Taxonomy" id="393608"/>
    <lineage>
        <taxon>Eukaryota</taxon>
        <taxon>Viridiplantae</taxon>
        <taxon>Streptophyta</taxon>
        <taxon>Embryophyta</taxon>
        <taxon>Tracheophyta</taxon>
        <taxon>Spermatophyta</taxon>
        <taxon>Magnoliopsida</taxon>
        <taxon>eudicotyledons</taxon>
        <taxon>Gunneridae</taxon>
        <taxon>Pentapetalae</taxon>
        <taxon>Caryophyllales</taxon>
        <taxon>Cactineae</taxon>
        <taxon>Cactaceae</taxon>
        <taxon>Opuntioideae</taxon>
        <taxon>Opuntia</taxon>
    </lineage>
</organism>
<dbReference type="EMBL" id="GISG01047065">
    <property type="protein sequence ID" value="MBA4624284.1"/>
    <property type="molecule type" value="Transcribed_RNA"/>
</dbReference>
<dbReference type="PANTHER" id="PTHR34572:SF8">
    <property type="entry name" value="(RAPE) HYPOTHETICAL PROTEIN"/>
    <property type="match status" value="1"/>
</dbReference>
<reference evidence="2" key="1">
    <citation type="journal article" date="2013" name="J. Plant Res.">
        <title>Effect of fungi and light on seed germination of three Opuntia species from semiarid lands of central Mexico.</title>
        <authorList>
            <person name="Delgado-Sanchez P."/>
            <person name="Jimenez-Bremont J.F."/>
            <person name="Guerrero-Gonzalez Mde L."/>
            <person name="Flores J."/>
        </authorList>
    </citation>
    <scope>NUCLEOTIDE SEQUENCE</scope>
    <source>
        <tissue evidence="2">Cladode</tissue>
    </source>
</reference>
<accession>A0A7C9CV37</accession>
<proteinExistence type="predicted"/>
<reference evidence="2" key="2">
    <citation type="submission" date="2020-07" db="EMBL/GenBank/DDBJ databases">
        <authorList>
            <person name="Vera ALvarez R."/>
            <person name="Arias-Moreno D.M."/>
            <person name="Jimenez-Jacinto V."/>
            <person name="Jimenez-Bremont J.F."/>
            <person name="Swaminathan K."/>
            <person name="Moose S.P."/>
            <person name="Guerrero-Gonzalez M.L."/>
            <person name="Marino-Ramirez L."/>
            <person name="Landsman D."/>
            <person name="Rodriguez-Kessler M."/>
            <person name="Delgado-Sanchez P."/>
        </authorList>
    </citation>
    <scope>NUCLEOTIDE SEQUENCE</scope>
    <source>
        <tissue evidence="2">Cladode</tissue>
    </source>
</reference>
<evidence type="ECO:0000256" key="1">
    <source>
        <dbReference type="SAM" id="MobiDB-lite"/>
    </source>
</evidence>
<sequence>MEGGVGMGVGPSTSSTHSRPVRSSSRLYYTTNTTNGSSPSTFSGPVRRWEKKWVHVSSSLPSTLKHRKQSRAPKADKSSLLLCKWTPLSTADADKSSPRRKFRYTPIAVFEDKKKLASKGLLDGEKSGEMYQPIKKLAVDSDDIYRMLDINHDQMGLHLGASKSILTQYSRRSHLNHGLCPENQNNGGQLNMMDLSGF</sequence>
<name>A0A7C9CV37_OPUST</name>
<dbReference type="AlphaFoldDB" id="A0A7C9CV37"/>
<feature type="region of interest" description="Disordered" evidence="1">
    <location>
        <begin position="1"/>
        <end position="44"/>
    </location>
</feature>